<dbReference type="Gene3D" id="3.40.50.300">
    <property type="entry name" value="P-loop containing nucleotide triphosphate hydrolases"/>
    <property type="match status" value="2"/>
</dbReference>
<gene>
    <name evidence="2" type="ORF">LIZ56_15680</name>
</gene>
<dbReference type="GO" id="GO:0003676">
    <property type="term" value="F:nucleic acid binding"/>
    <property type="evidence" value="ECO:0007669"/>
    <property type="project" value="InterPro"/>
</dbReference>
<dbReference type="SUPFAM" id="SSF52540">
    <property type="entry name" value="P-loop containing nucleoside triphosphate hydrolases"/>
    <property type="match status" value="1"/>
</dbReference>
<keyword evidence="2" id="KW-0547">Nucleotide-binding</keyword>
<dbReference type="InterPro" id="IPR006555">
    <property type="entry name" value="ATP-dep_Helicase_C"/>
</dbReference>
<dbReference type="CDD" id="cd00046">
    <property type="entry name" value="SF2-N"/>
    <property type="match status" value="1"/>
</dbReference>
<dbReference type="InterPro" id="IPR014001">
    <property type="entry name" value="Helicase_ATP-bd"/>
</dbReference>
<dbReference type="RefSeq" id="WP_306778687.1">
    <property type="nucleotide sequence ID" value="NZ_JAJCJK010000056.1"/>
</dbReference>
<dbReference type="SMART" id="SM00491">
    <property type="entry name" value="HELICc2"/>
    <property type="match status" value="1"/>
</dbReference>
<dbReference type="GO" id="GO:0005524">
    <property type="term" value="F:ATP binding"/>
    <property type="evidence" value="ECO:0007669"/>
    <property type="project" value="InterPro"/>
</dbReference>
<evidence type="ECO:0000313" key="3">
    <source>
        <dbReference type="Proteomes" id="UP001197684"/>
    </source>
</evidence>
<dbReference type="SMART" id="SM00487">
    <property type="entry name" value="DEXDc"/>
    <property type="match status" value="1"/>
</dbReference>
<organism evidence="2 3">
    <name type="scientific">Agathobacter rectalis</name>
    <dbReference type="NCBI Taxonomy" id="39491"/>
    <lineage>
        <taxon>Bacteria</taxon>
        <taxon>Bacillati</taxon>
        <taxon>Bacillota</taxon>
        <taxon>Clostridia</taxon>
        <taxon>Lachnospirales</taxon>
        <taxon>Lachnospiraceae</taxon>
        <taxon>Agathobacter</taxon>
    </lineage>
</organism>
<keyword evidence="2" id="KW-0347">Helicase</keyword>
<reference evidence="2" key="1">
    <citation type="submission" date="2021-10" db="EMBL/GenBank/DDBJ databases">
        <title>Collection of gut derived symbiotic bacterial strains cultured from healthy donors.</title>
        <authorList>
            <person name="Lin H."/>
            <person name="Littmann E."/>
            <person name="Kohout C."/>
            <person name="Pamer E.G."/>
        </authorList>
    </citation>
    <scope>NUCLEOTIDE SEQUENCE</scope>
    <source>
        <strain evidence="2">DFI.9.42</strain>
    </source>
</reference>
<sequence length="865" mass="99874">MAFKTRKKEEFSYSSPQEMYQDNKFKKIMGPLDYQAAMLNLYNENADKKTVALELPTGSGKTLVGLLIGEYRRRKNKEKVLFLCPTNQLVYQVVEQANSKYGLRAIAFCGKQKDYLPKDKSCFLMGEAIGVTTYSSFFALHSFFDDVDILIMDDVHSCEDYIISNWTIQIDSGNIVFLEIAELLKPFISETDYKYLLEDEYIPEVVSWCNMLPMPLIMEKLDEFQTILQQGLEAGTSNYYAYSRISENLQECNIYIANRKLLIRPWIAPTLSFEPFAGAKQRVLMSATLGRSGELERITGIEKICRLPIVNDWDKKGLGRKFFTFPDLSLGEDEQGNVIMALQNLCKKSVFLVPDSQSAEAIRQFYAEHIGNTTVFEAKDIEESKQLFVDAPEATVILANRFDGIDFSDDESRLLFIWNLPKTTNLQERFLITRMGASKLYAERIRTRIIQAVGRCSRNPSDYSIVCVIGDTIQNDLTKQEKIKQFAPELRAEIQFGLENSMDYSNVDDVIEQARDFLDRNDVWQEAEEYIVDLRNGYWNEENKVEKQINDKLQQSAILELNFQYSLWKKDYKAAFDYACNIVGILNAPALNGYKCFWNYMAGCMSYYLFKKGQMEYKTSGIQYLSDALKENISIRWLPGLSEKLFSVESRTVEEDDFFFDCIERIESMFTSIPTAQKLEKRIKGILDNLNSLDGKVFERGHKELGKLLGYISENPDSTGAPDPYWIINENNVIVSEDKIYEEKAQIKGVPISDVSEAGRHHAWIVEHEKRISKDANIYTILITNSKSIDEDARIYAGNIYYVYREEYVSWAIKALTVIRSVWNMFTDEGDMEWRNSVHQQFIKEGITPKNYLDFVCKKNLKDIE</sequence>
<keyword evidence="2" id="KW-0378">Hydrolase</keyword>
<evidence type="ECO:0000259" key="1">
    <source>
        <dbReference type="PROSITE" id="PS51192"/>
    </source>
</evidence>
<protein>
    <submittedName>
        <fullName evidence="2">DEAD/DEAH box helicase family protein</fullName>
    </submittedName>
</protein>
<dbReference type="InterPro" id="IPR011545">
    <property type="entry name" value="DEAD/DEAH_box_helicase_dom"/>
</dbReference>
<dbReference type="GO" id="GO:0004386">
    <property type="term" value="F:helicase activity"/>
    <property type="evidence" value="ECO:0007669"/>
    <property type="project" value="UniProtKB-KW"/>
</dbReference>
<dbReference type="GO" id="GO:0016818">
    <property type="term" value="F:hydrolase activity, acting on acid anhydrides, in phosphorus-containing anhydrides"/>
    <property type="evidence" value="ECO:0007669"/>
    <property type="project" value="InterPro"/>
</dbReference>
<feature type="domain" description="Helicase ATP-binding" evidence="1">
    <location>
        <begin position="42"/>
        <end position="307"/>
    </location>
</feature>
<accession>A0AAW4UDH2</accession>
<dbReference type="EMBL" id="JAJCJK010000056">
    <property type="protein sequence ID" value="MCB6939826.1"/>
    <property type="molecule type" value="Genomic_DNA"/>
</dbReference>
<comment type="caution">
    <text evidence="2">The sequence shown here is derived from an EMBL/GenBank/DDBJ whole genome shotgun (WGS) entry which is preliminary data.</text>
</comment>
<dbReference type="PROSITE" id="PS51192">
    <property type="entry name" value="HELICASE_ATP_BIND_1"/>
    <property type="match status" value="1"/>
</dbReference>
<dbReference type="AlphaFoldDB" id="A0AAW4UDH2"/>
<keyword evidence="2" id="KW-0067">ATP-binding</keyword>
<dbReference type="GO" id="GO:0006139">
    <property type="term" value="P:nucleobase-containing compound metabolic process"/>
    <property type="evidence" value="ECO:0007669"/>
    <property type="project" value="InterPro"/>
</dbReference>
<dbReference type="Pfam" id="PF13307">
    <property type="entry name" value="Helicase_C_2"/>
    <property type="match status" value="1"/>
</dbReference>
<dbReference type="Pfam" id="PF00270">
    <property type="entry name" value="DEAD"/>
    <property type="match status" value="1"/>
</dbReference>
<dbReference type="Proteomes" id="UP001197684">
    <property type="component" value="Unassembled WGS sequence"/>
</dbReference>
<name>A0AAW4UDH2_9FIRM</name>
<evidence type="ECO:0000313" key="2">
    <source>
        <dbReference type="EMBL" id="MCB6939826.1"/>
    </source>
</evidence>
<dbReference type="InterPro" id="IPR027417">
    <property type="entry name" value="P-loop_NTPase"/>
</dbReference>
<proteinExistence type="predicted"/>